<keyword evidence="8 11" id="KW-0350">Heme biosynthesis</keyword>
<reference evidence="14" key="1">
    <citation type="submission" date="2025-08" db="UniProtKB">
        <authorList>
            <consortium name="RefSeq"/>
        </authorList>
    </citation>
    <scope>IDENTIFICATION</scope>
</reference>
<comment type="function">
    <text evidence="1 11">Catalyzes the 6-electron oxidation of protoporphyrinogen-IX to form protoporphyrin-IX.</text>
</comment>
<evidence type="ECO:0000256" key="11">
    <source>
        <dbReference type="RuleBase" id="RU367069"/>
    </source>
</evidence>
<keyword evidence="6 11" id="KW-0274">FAD</keyword>
<dbReference type="SUPFAM" id="SSF51905">
    <property type="entry name" value="FAD/NAD(P)-binding domain"/>
    <property type="match status" value="1"/>
</dbReference>
<dbReference type="RefSeq" id="XP_011505476.1">
    <property type="nucleotide sequence ID" value="XM_011507174.1"/>
</dbReference>
<dbReference type="Gene3D" id="3.50.50.60">
    <property type="entry name" value="FAD/NAD(P)-binding domain"/>
    <property type="match status" value="1"/>
</dbReference>
<dbReference type="InterPro" id="IPR004572">
    <property type="entry name" value="Protoporphyrinogen_oxidase"/>
</dbReference>
<dbReference type="CTD" id="5498"/>
<dbReference type="EC" id="1.3.3.4" evidence="4 11"/>
<keyword evidence="5 11" id="KW-0285">Flavoprotein</keyword>
<evidence type="ECO:0000256" key="8">
    <source>
        <dbReference type="ARBA" id="ARBA00023133"/>
    </source>
</evidence>
<evidence type="ECO:0000256" key="3">
    <source>
        <dbReference type="ARBA" id="ARBA00010551"/>
    </source>
</evidence>
<comment type="pathway">
    <text evidence="2 11">Porphyrin-containing compound metabolism; protoporphyrin-IX biosynthesis; protoporphyrin-IX from protoporphyrinogen-IX: step 1/1.</text>
</comment>
<evidence type="ECO:0000256" key="1">
    <source>
        <dbReference type="ARBA" id="ARBA00002600"/>
    </source>
</evidence>
<dbReference type="GeneID" id="105368209"/>
<evidence type="ECO:0000259" key="12">
    <source>
        <dbReference type="Pfam" id="PF01593"/>
    </source>
</evidence>
<keyword evidence="13" id="KW-1185">Reference proteome</keyword>
<evidence type="ECO:0000256" key="7">
    <source>
        <dbReference type="ARBA" id="ARBA00023002"/>
    </source>
</evidence>
<dbReference type="GO" id="GO:0005743">
    <property type="term" value="C:mitochondrial inner membrane"/>
    <property type="evidence" value="ECO:0007669"/>
    <property type="project" value="UniProtKB-SubCell"/>
</dbReference>
<dbReference type="InterPro" id="IPR036188">
    <property type="entry name" value="FAD/NAD-bd_sf"/>
</dbReference>
<dbReference type="SUPFAM" id="SSF54373">
    <property type="entry name" value="FAD-linked reductases, C-terminal domain"/>
    <property type="match status" value="1"/>
</dbReference>
<feature type="domain" description="Amine oxidase" evidence="12">
    <location>
        <begin position="9"/>
        <end position="473"/>
    </location>
</feature>
<evidence type="ECO:0000313" key="13">
    <source>
        <dbReference type="Proteomes" id="UP000695007"/>
    </source>
</evidence>
<dbReference type="PANTHER" id="PTHR42923">
    <property type="entry name" value="PROTOPORPHYRINOGEN OXIDASE"/>
    <property type="match status" value="1"/>
</dbReference>
<sequence>MTAILGGGISGLSAAYYCLENSKIGSVALYESSKHLGGWIKSITTPSGVIFEKGPRTIRLGNKAAQNTLMLIEKLNLNSKIIPIKWNHPAYSNRLIYANETLHVLPNNVTNLFKIQEPFNRRLISIAWNEVRVPKEINEDESIYSFTERRLGKDVADFLISPLISGICAGNAKEISVKFLMKNGFEYEQKYGSITKGIVLNLMRHLLSNFKTNSHKEKELTTDLINRAKVEKWFAWGLHGGLEQLPIALKNNLNSNSNIKIYKNTPCEQLTFKPGVAELLTNGKVEKYCKVISSISAKSLAPLLEKQHPQLAQEIKTIPFVTVAVVNLRYSENILPLEAFGLLVPPNENLPILGIVFDSSIFKKDSSTVLTVMMGGVWFDKYFGDNPTNEHFLSTAVNQTKSILNMKKDPVEYDVTVLKDCIPQYVVGHYQKVQRIQNYISAHKIPLALCGSSFDGIGLNDVILSAKKAVSHIA</sequence>
<comment type="subcellular location">
    <subcellularLocation>
        <location evidence="11">Mitochondrion inner membrane</location>
    </subcellularLocation>
</comment>
<dbReference type="GO" id="GO:0004729">
    <property type="term" value="F:oxygen-dependent protoporphyrinogen oxidase activity"/>
    <property type="evidence" value="ECO:0007669"/>
    <property type="project" value="UniProtKB-UniRule"/>
</dbReference>
<dbReference type="AlphaFoldDB" id="A0AAJ6YW52"/>
<dbReference type="Pfam" id="PF01593">
    <property type="entry name" value="Amino_oxidase"/>
    <property type="match status" value="1"/>
</dbReference>
<evidence type="ECO:0000313" key="14">
    <source>
        <dbReference type="RefSeq" id="XP_011505476.1"/>
    </source>
</evidence>
<accession>A0AAJ6YW52</accession>
<organism evidence="13 14">
    <name type="scientific">Ceratosolen solmsi marchali</name>
    <dbReference type="NCBI Taxonomy" id="326594"/>
    <lineage>
        <taxon>Eukaryota</taxon>
        <taxon>Metazoa</taxon>
        <taxon>Ecdysozoa</taxon>
        <taxon>Arthropoda</taxon>
        <taxon>Hexapoda</taxon>
        <taxon>Insecta</taxon>
        <taxon>Pterygota</taxon>
        <taxon>Neoptera</taxon>
        <taxon>Endopterygota</taxon>
        <taxon>Hymenoptera</taxon>
        <taxon>Apocrita</taxon>
        <taxon>Proctotrupomorpha</taxon>
        <taxon>Chalcidoidea</taxon>
        <taxon>Agaonidae</taxon>
        <taxon>Agaoninae</taxon>
        <taxon>Ceratosolen</taxon>
    </lineage>
</organism>
<protein>
    <recommendedName>
        <fullName evidence="4 11">Protoporphyrinogen oxidase</fullName>
        <ecNumber evidence="4 11">1.3.3.4</ecNumber>
    </recommendedName>
</protein>
<evidence type="ECO:0000256" key="4">
    <source>
        <dbReference type="ARBA" id="ARBA00012867"/>
    </source>
</evidence>
<evidence type="ECO:0000256" key="5">
    <source>
        <dbReference type="ARBA" id="ARBA00022630"/>
    </source>
</evidence>
<dbReference type="InterPro" id="IPR002937">
    <property type="entry name" value="Amino_oxidase"/>
</dbReference>
<evidence type="ECO:0000256" key="10">
    <source>
        <dbReference type="ARBA" id="ARBA00047554"/>
    </source>
</evidence>
<evidence type="ECO:0000256" key="9">
    <source>
        <dbReference type="ARBA" id="ARBA00023244"/>
    </source>
</evidence>
<comment type="cofactor">
    <cofactor evidence="11">
        <name>FAD</name>
        <dbReference type="ChEBI" id="CHEBI:57692"/>
    </cofactor>
    <text evidence="11">Binds 1 FAD per subunit.</text>
</comment>
<keyword evidence="7 11" id="KW-0560">Oxidoreductase</keyword>
<dbReference type="KEGG" id="csol:105368209"/>
<evidence type="ECO:0000256" key="2">
    <source>
        <dbReference type="ARBA" id="ARBA00005073"/>
    </source>
</evidence>
<comment type="catalytic activity">
    <reaction evidence="10 11">
        <text>protoporphyrinogen IX + 3 O2 = protoporphyrin IX + 3 H2O2</text>
        <dbReference type="Rhea" id="RHEA:25576"/>
        <dbReference type="ChEBI" id="CHEBI:15379"/>
        <dbReference type="ChEBI" id="CHEBI:16240"/>
        <dbReference type="ChEBI" id="CHEBI:57306"/>
        <dbReference type="ChEBI" id="CHEBI:57307"/>
        <dbReference type="EC" id="1.3.3.4"/>
    </reaction>
</comment>
<name>A0AAJ6YW52_9HYME</name>
<keyword evidence="9 11" id="KW-0627">Porphyrin biosynthesis</keyword>
<gene>
    <name evidence="14" type="primary">LOC105368209</name>
</gene>
<dbReference type="InterPro" id="IPR050464">
    <property type="entry name" value="Zeta_carotene_desat/Oxidored"/>
</dbReference>
<comment type="similarity">
    <text evidence="3 11">Belongs to the protoporphyrinogen/coproporphyrinogen oxidase family. Protoporphyrinogen oxidase subfamily.</text>
</comment>
<evidence type="ECO:0000256" key="6">
    <source>
        <dbReference type="ARBA" id="ARBA00022827"/>
    </source>
</evidence>
<dbReference type="Proteomes" id="UP000695007">
    <property type="component" value="Unplaced"/>
</dbReference>
<dbReference type="GO" id="GO:0006782">
    <property type="term" value="P:protoporphyrinogen IX biosynthetic process"/>
    <property type="evidence" value="ECO:0007669"/>
    <property type="project" value="UniProtKB-UniRule"/>
</dbReference>
<dbReference type="PANTHER" id="PTHR42923:SF3">
    <property type="entry name" value="PROTOPORPHYRINOGEN OXIDASE"/>
    <property type="match status" value="1"/>
</dbReference>
<dbReference type="NCBIfam" id="TIGR00562">
    <property type="entry name" value="proto_IX_ox"/>
    <property type="match status" value="1"/>
</dbReference>
<proteinExistence type="inferred from homology"/>